<evidence type="ECO:0000313" key="2">
    <source>
        <dbReference type="EMBL" id="KAG7443870.1"/>
    </source>
</evidence>
<sequence length="70" mass="7944">MTTKTSHLSVGLSYTHLSIIASIWLICSSSKAFCQTLCKLEYSTHQTMAPNICTRSFESERHSCKYYTCN</sequence>
<evidence type="ECO:0000256" key="1">
    <source>
        <dbReference type="SAM" id="SignalP"/>
    </source>
</evidence>
<proteinExistence type="predicted"/>
<dbReference type="RefSeq" id="XP_043037370.1">
    <property type="nucleotide sequence ID" value="XM_043180430.1"/>
</dbReference>
<accession>A0A9P8AQD1</accession>
<evidence type="ECO:0008006" key="4">
    <source>
        <dbReference type="Google" id="ProtNLM"/>
    </source>
</evidence>
<feature type="chain" id="PRO_5040298536" description="Secreted protein" evidence="1">
    <location>
        <begin position="35"/>
        <end position="70"/>
    </location>
</feature>
<organism evidence="2 3">
    <name type="scientific">Guyanagaster necrorhizus</name>
    <dbReference type="NCBI Taxonomy" id="856835"/>
    <lineage>
        <taxon>Eukaryota</taxon>
        <taxon>Fungi</taxon>
        <taxon>Dikarya</taxon>
        <taxon>Basidiomycota</taxon>
        <taxon>Agaricomycotina</taxon>
        <taxon>Agaricomycetes</taxon>
        <taxon>Agaricomycetidae</taxon>
        <taxon>Agaricales</taxon>
        <taxon>Marasmiineae</taxon>
        <taxon>Physalacriaceae</taxon>
        <taxon>Guyanagaster</taxon>
    </lineage>
</organism>
<evidence type="ECO:0000313" key="3">
    <source>
        <dbReference type="Proteomes" id="UP000812287"/>
    </source>
</evidence>
<comment type="caution">
    <text evidence="2">The sequence shown here is derived from an EMBL/GenBank/DDBJ whole genome shotgun (WGS) entry which is preliminary data.</text>
</comment>
<keyword evidence="3" id="KW-1185">Reference proteome</keyword>
<dbReference type="AlphaFoldDB" id="A0A9P8AQD1"/>
<reference evidence="2" key="1">
    <citation type="submission" date="2020-11" db="EMBL/GenBank/DDBJ databases">
        <title>Adaptations for nitrogen fixation in a non-lichenized fungal sporocarp promotes dispersal by wood-feeding termites.</title>
        <authorList>
            <consortium name="DOE Joint Genome Institute"/>
            <person name="Koch R.A."/>
            <person name="Yoon G."/>
            <person name="Arayal U."/>
            <person name="Lail K."/>
            <person name="Amirebrahimi M."/>
            <person name="Labutti K."/>
            <person name="Lipzen A."/>
            <person name="Riley R."/>
            <person name="Barry K."/>
            <person name="Henrissat B."/>
            <person name="Grigoriev I.V."/>
            <person name="Herr J.R."/>
            <person name="Aime M.C."/>
        </authorList>
    </citation>
    <scope>NUCLEOTIDE SEQUENCE</scope>
    <source>
        <strain evidence="2">MCA 3950</strain>
    </source>
</reference>
<keyword evidence="1" id="KW-0732">Signal</keyword>
<name>A0A9P8AQD1_9AGAR</name>
<gene>
    <name evidence="2" type="ORF">BT62DRAFT_303253</name>
</gene>
<protein>
    <recommendedName>
        <fullName evidence="4">Secreted protein</fullName>
    </recommendedName>
</protein>
<dbReference type="GeneID" id="66102726"/>
<feature type="signal peptide" evidence="1">
    <location>
        <begin position="1"/>
        <end position="34"/>
    </location>
</feature>
<dbReference type="Proteomes" id="UP000812287">
    <property type="component" value="Unassembled WGS sequence"/>
</dbReference>
<dbReference type="EMBL" id="MU250542">
    <property type="protein sequence ID" value="KAG7443870.1"/>
    <property type="molecule type" value="Genomic_DNA"/>
</dbReference>